<comment type="subcellular location">
    <subcellularLocation>
        <location evidence="1 10">Golgi apparatus membrane</location>
        <topology evidence="1 10">Single-pass type II membrane protein</topology>
    </subcellularLocation>
</comment>
<comment type="caution">
    <text evidence="11">The sequence shown here is derived from an EMBL/GenBank/DDBJ whole genome shotgun (WGS) entry which is preliminary data.</text>
</comment>
<feature type="non-terminal residue" evidence="11">
    <location>
        <position position="81"/>
    </location>
</feature>
<evidence type="ECO:0000256" key="7">
    <source>
        <dbReference type="ARBA" id="ARBA00022989"/>
    </source>
</evidence>
<keyword evidence="12" id="KW-1185">Reference proteome</keyword>
<feature type="non-terminal residue" evidence="11">
    <location>
        <position position="1"/>
    </location>
</feature>
<dbReference type="PANTHER" id="PTHR11214:SF151">
    <property type="entry name" value="HEXOSYLTRANSFERASE"/>
    <property type="match status" value="1"/>
</dbReference>
<dbReference type="Proteomes" id="UP000587655">
    <property type="component" value="Unassembled WGS sequence"/>
</dbReference>
<evidence type="ECO:0000313" key="11">
    <source>
        <dbReference type="EMBL" id="NXA19320.1"/>
    </source>
</evidence>
<dbReference type="InterPro" id="IPR002659">
    <property type="entry name" value="Glyco_trans_31"/>
</dbReference>
<proteinExistence type="inferred from homology"/>
<keyword evidence="4 11" id="KW-0808">Transferase</keyword>
<evidence type="ECO:0000256" key="3">
    <source>
        <dbReference type="ARBA" id="ARBA00022676"/>
    </source>
</evidence>
<evidence type="ECO:0000256" key="8">
    <source>
        <dbReference type="ARBA" id="ARBA00023034"/>
    </source>
</evidence>
<dbReference type="EC" id="2.4.1.-" evidence="10"/>
<keyword evidence="3 10" id="KW-0328">Glycosyltransferase</keyword>
<keyword evidence="9" id="KW-0472">Membrane</keyword>
<evidence type="ECO:0000256" key="2">
    <source>
        <dbReference type="ARBA" id="ARBA00008661"/>
    </source>
</evidence>
<sequence>PIRSRAYKWYVPHEVYPNTTYPPYCAGPGYVLSADLAGKIYRDSFVGICLQALGVAVAHSPWGVFNMYRVAYEKCRFSRLV</sequence>
<name>A0A7K7TQY4_9CHAR</name>
<protein>
    <recommendedName>
        <fullName evidence="10">Hexosyltransferase</fullName>
        <ecNumber evidence="10">2.4.1.-</ecNumber>
    </recommendedName>
</protein>
<keyword evidence="6" id="KW-0735">Signal-anchor</keyword>
<organism evidence="11 12">
    <name type="scientific">Ibidorhyncha struthersii</name>
    <dbReference type="NCBI Taxonomy" id="425643"/>
    <lineage>
        <taxon>Eukaryota</taxon>
        <taxon>Metazoa</taxon>
        <taxon>Chordata</taxon>
        <taxon>Craniata</taxon>
        <taxon>Vertebrata</taxon>
        <taxon>Euteleostomi</taxon>
        <taxon>Archelosauria</taxon>
        <taxon>Archosauria</taxon>
        <taxon>Dinosauria</taxon>
        <taxon>Saurischia</taxon>
        <taxon>Theropoda</taxon>
        <taxon>Coelurosauria</taxon>
        <taxon>Aves</taxon>
        <taxon>Neognathae</taxon>
        <taxon>Neoaves</taxon>
        <taxon>Charadriiformes</taxon>
        <taxon>Charadriidae</taxon>
        <taxon>Ibidorhyncha</taxon>
    </lineage>
</organism>
<evidence type="ECO:0000256" key="6">
    <source>
        <dbReference type="ARBA" id="ARBA00022968"/>
    </source>
</evidence>
<reference evidence="11 12" key="1">
    <citation type="submission" date="2019-09" db="EMBL/GenBank/DDBJ databases">
        <title>Bird 10,000 Genomes (B10K) Project - Family phase.</title>
        <authorList>
            <person name="Zhang G."/>
        </authorList>
    </citation>
    <scope>NUCLEOTIDE SEQUENCE [LARGE SCALE GENOMIC DNA]</scope>
    <source>
        <strain evidence="11">B10K-DU-030-25</strain>
    </source>
</reference>
<dbReference type="PANTHER" id="PTHR11214">
    <property type="entry name" value="BETA-1,3-N-ACETYLGLUCOSAMINYLTRANSFERASE"/>
    <property type="match status" value="1"/>
</dbReference>
<dbReference type="Pfam" id="PF01762">
    <property type="entry name" value="Galactosyl_T"/>
    <property type="match status" value="1"/>
</dbReference>
<dbReference type="GO" id="GO:0008499">
    <property type="term" value="F:N-acetyl-beta-D-glucosaminide beta-(1,3)-galactosyltransferase activity"/>
    <property type="evidence" value="ECO:0007669"/>
    <property type="project" value="TreeGrafter"/>
</dbReference>
<gene>
    <name evidence="11" type="primary">B3galt1_0</name>
    <name evidence="11" type="ORF">IBISTR_R15364</name>
</gene>
<evidence type="ECO:0000256" key="9">
    <source>
        <dbReference type="ARBA" id="ARBA00023136"/>
    </source>
</evidence>
<dbReference type="AlphaFoldDB" id="A0A7K7TQY4"/>
<evidence type="ECO:0000256" key="5">
    <source>
        <dbReference type="ARBA" id="ARBA00022692"/>
    </source>
</evidence>
<comment type="similarity">
    <text evidence="2 10">Belongs to the glycosyltransferase 31 family.</text>
</comment>
<evidence type="ECO:0000313" key="12">
    <source>
        <dbReference type="Proteomes" id="UP000587655"/>
    </source>
</evidence>
<evidence type="ECO:0000256" key="1">
    <source>
        <dbReference type="ARBA" id="ARBA00004323"/>
    </source>
</evidence>
<keyword evidence="7" id="KW-1133">Transmembrane helix</keyword>
<dbReference type="EMBL" id="VZSZ01002156">
    <property type="protein sequence ID" value="NXA19320.1"/>
    <property type="molecule type" value="Genomic_DNA"/>
</dbReference>
<accession>A0A7K7TQY4</accession>
<evidence type="ECO:0000256" key="10">
    <source>
        <dbReference type="RuleBase" id="RU363063"/>
    </source>
</evidence>
<evidence type="ECO:0000256" key="4">
    <source>
        <dbReference type="ARBA" id="ARBA00022679"/>
    </source>
</evidence>
<dbReference type="GO" id="GO:0000139">
    <property type="term" value="C:Golgi membrane"/>
    <property type="evidence" value="ECO:0007669"/>
    <property type="project" value="UniProtKB-SubCell"/>
</dbReference>
<keyword evidence="5" id="KW-0812">Transmembrane</keyword>
<dbReference type="GO" id="GO:0006493">
    <property type="term" value="P:protein O-linked glycosylation"/>
    <property type="evidence" value="ECO:0007669"/>
    <property type="project" value="TreeGrafter"/>
</dbReference>
<keyword evidence="8 10" id="KW-0333">Golgi apparatus</keyword>